<evidence type="ECO:0000256" key="1">
    <source>
        <dbReference type="SAM" id="Phobius"/>
    </source>
</evidence>
<feature type="transmembrane region" description="Helical" evidence="1">
    <location>
        <begin position="33"/>
        <end position="58"/>
    </location>
</feature>
<dbReference type="PANTHER" id="PTHR37814">
    <property type="entry name" value="CONSERVED MEMBRANE PROTEIN"/>
    <property type="match status" value="1"/>
</dbReference>
<dbReference type="PANTHER" id="PTHR37814:SF1">
    <property type="entry name" value="MEMBRANE PROTEIN"/>
    <property type="match status" value="1"/>
</dbReference>
<reference evidence="3" key="1">
    <citation type="submission" date="2015-07" db="EMBL/GenBank/DDBJ databases">
        <authorList>
            <consortium name="Consortium for Microbial Forensics and Genomics (microFORGE)"/>
            <person name="Knight B.M."/>
            <person name="Roberts D.P."/>
            <person name="Lin D."/>
            <person name="Hari K."/>
            <person name="Fletcher J."/>
            <person name="Melcher U."/>
            <person name="Blagden T."/>
            <person name="Winegar R.A."/>
        </authorList>
    </citation>
    <scope>NUCLEOTIDE SEQUENCE [LARGE SCALE GENOMIC DNA]</scope>
    <source>
        <strain evidence="3">DSM 23493</strain>
    </source>
</reference>
<protein>
    <submittedName>
        <fullName evidence="2">Membrane protein</fullName>
    </submittedName>
</protein>
<keyword evidence="1" id="KW-1133">Transmembrane helix</keyword>
<organism evidence="2 3">
    <name type="scientific">Lysinibacillus xylanilyticus</name>
    <dbReference type="NCBI Taxonomy" id="582475"/>
    <lineage>
        <taxon>Bacteria</taxon>
        <taxon>Bacillati</taxon>
        <taxon>Bacillota</taxon>
        <taxon>Bacilli</taxon>
        <taxon>Bacillales</taxon>
        <taxon>Bacillaceae</taxon>
        <taxon>Lysinibacillus</taxon>
    </lineage>
</organism>
<sequence length="350" mass="37344">MKKSWQIGGAFVGLIVGAGFASGQEIMQYFTSFGLYGITGGIVATIAFAFLGMSLAQLGADSQTTSHKEVIYQIGGRYVGVILDIVITFFLFGVAVVMFAGSGSTFEQMFNINPMIGSIFMVIITILTLLLNVKNIINIIALVTPYLMGIVFIILIYSIFTMDLTIAEQNVLAKEQTSAASNWVMGALLYVSYNIAAGTAMLIVMGGTVKERKIAGLGGLLGGLMLGVLIILINIAMFVKMDVVGGAAMPTLELAKQIHPVVGILMSIALLGMMYNTAVGMLYAFAVRFIAPDHKYFKIGIVVIGLIGFVASLVGFTTLVGKVYSTTGYLGFALIIAIIFSWLRKIPKAS</sequence>
<accession>A0A0K9F4A9</accession>
<dbReference type="InterPro" id="IPR038728">
    <property type="entry name" value="YkvI-like"/>
</dbReference>
<keyword evidence="1" id="KW-0812">Transmembrane</keyword>
<dbReference type="RefSeq" id="WP_049667906.1">
    <property type="nucleotide sequence ID" value="NZ_LFXJ01000010.1"/>
</dbReference>
<feature type="transmembrane region" description="Helical" evidence="1">
    <location>
        <begin position="112"/>
        <end position="132"/>
    </location>
</feature>
<dbReference type="EMBL" id="LFXJ01000010">
    <property type="protein sequence ID" value="KMY29002.1"/>
    <property type="molecule type" value="Genomic_DNA"/>
</dbReference>
<proteinExistence type="predicted"/>
<dbReference type="OrthoDB" id="4424890at2"/>
<feature type="transmembrane region" description="Helical" evidence="1">
    <location>
        <begin position="78"/>
        <end position="100"/>
    </location>
</feature>
<feature type="transmembrane region" description="Helical" evidence="1">
    <location>
        <begin position="180"/>
        <end position="205"/>
    </location>
</feature>
<dbReference type="AlphaFoldDB" id="A0A0K9F4A9"/>
<evidence type="ECO:0000313" key="3">
    <source>
        <dbReference type="Proteomes" id="UP000037326"/>
    </source>
</evidence>
<feature type="transmembrane region" description="Helical" evidence="1">
    <location>
        <begin position="217"/>
        <end position="238"/>
    </location>
</feature>
<feature type="transmembrane region" description="Helical" evidence="1">
    <location>
        <begin position="323"/>
        <end position="343"/>
    </location>
</feature>
<name>A0A0K9F4A9_9BACI</name>
<feature type="transmembrane region" description="Helical" evidence="1">
    <location>
        <begin position="296"/>
        <end position="317"/>
    </location>
</feature>
<feature type="transmembrane region" description="Helical" evidence="1">
    <location>
        <begin position="139"/>
        <end position="160"/>
    </location>
</feature>
<gene>
    <name evidence="2" type="ORF">ACZ11_17895</name>
</gene>
<comment type="caution">
    <text evidence="2">The sequence shown here is derived from an EMBL/GenBank/DDBJ whole genome shotgun (WGS) entry which is preliminary data.</text>
</comment>
<dbReference type="PATRIC" id="fig|582475.4.peg.2626"/>
<dbReference type="GeneID" id="96600095"/>
<keyword evidence="1" id="KW-0472">Membrane</keyword>
<dbReference type="Proteomes" id="UP000037326">
    <property type="component" value="Unassembled WGS sequence"/>
</dbReference>
<evidence type="ECO:0000313" key="2">
    <source>
        <dbReference type="EMBL" id="KMY29002.1"/>
    </source>
</evidence>
<feature type="transmembrane region" description="Helical" evidence="1">
    <location>
        <begin position="258"/>
        <end position="284"/>
    </location>
</feature>